<evidence type="ECO:0000313" key="11">
    <source>
        <dbReference type="EMBL" id="KAH0559866.1"/>
    </source>
</evidence>
<feature type="transmembrane region" description="Helical" evidence="9">
    <location>
        <begin position="79"/>
        <end position="100"/>
    </location>
</feature>
<dbReference type="Pfam" id="PF06423">
    <property type="entry name" value="GWT1"/>
    <property type="match status" value="1"/>
</dbReference>
<comment type="caution">
    <text evidence="11">The sequence shown here is derived from an EMBL/GenBank/DDBJ whole genome shotgun (WGS) entry which is preliminary data.</text>
</comment>
<feature type="transmembrane region" description="Helical" evidence="9">
    <location>
        <begin position="403"/>
        <end position="425"/>
    </location>
</feature>
<gene>
    <name evidence="11" type="ORF">GP486_003614</name>
</gene>
<dbReference type="AlphaFoldDB" id="A0A9P8LCT1"/>
<comment type="subcellular location">
    <subcellularLocation>
        <location evidence="2 9">Endoplasmic reticulum membrane</location>
        <topology evidence="2 9">Multi-pass membrane protein</topology>
    </subcellularLocation>
</comment>
<dbReference type="GO" id="GO:0006506">
    <property type="term" value="P:GPI anchor biosynthetic process"/>
    <property type="evidence" value="ECO:0007669"/>
    <property type="project" value="UniProtKB-KW"/>
</dbReference>
<evidence type="ECO:0000313" key="12">
    <source>
        <dbReference type="Proteomes" id="UP000750711"/>
    </source>
</evidence>
<name>A0A9P8LCT1_9PEZI</name>
<evidence type="ECO:0000256" key="4">
    <source>
        <dbReference type="ARBA" id="ARBA00007559"/>
    </source>
</evidence>
<evidence type="ECO:0000256" key="10">
    <source>
        <dbReference type="SAM" id="MobiDB-lite"/>
    </source>
</evidence>
<evidence type="ECO:0000256" key="9">
    <source>
        <dbReference type="RuleBase" id="RU280819"/>
    </source>
</evidence>
<evidence type="ECO:0000256" key="1">
    <source>
        <dbReference type="ARBA" id="ARBA00002531"/>
    </source>
</evidence>
<keyword evidence="8 9" id="KW-0472">Membrane</keyword>
<evidence type="ECO:0000256" key="3">
    <source>
        <dbReference type="ARBA" id="ARBA00004687"/>
    </source>
</evidence>
<feature type="transmembrane region" description="Helical" evidence="9">
    <location>
        <begin position="175"/>
        <end position="193"/>
    </location>
</feature>
<dbReference type="PANTHER" id="PTHR20661:SF0">
    <property type="entry name" value="PHOSPHATIDYLINOSITOL-GLYCAN BIOSYNTHESIS CLASS W PROTEIN"/>
    <property type="match status" value="1"/>
</dbReference>
<feature type="transmembrane region" description="Helical" evidence="9">
    <location>
        <begin position="53"/>
        <end position="72"/>
    </location>
</feature>
<comment type="function">
    <text evidence="9">A acetyltransferase, which acetylates the inositol ring of phosphatidylinositol during biosynthesis of GPI-anchor.</text>
</comment>
<protein>
    <recommendedName>
        <fullName evidence="9">GPI-anchored wall transfer protein</fullName>
        <ecNumber evidence="9">2.3.-.-</ecNumber>
    </recommendedName>
</protein>
<feature type="transmembrane region" description="Helical" evidence="9">
    <location>
        <begin position="315"/>
        <end position="337"/>
    </location>
</feature>
<feature type="region of interest" description="Disordered" evidence="10">
    <location>
        <begin position="104"/>
        <end position="128"/>
    </location>
</feature>
<keyword evidence="6 9" id="KW-0812">Transmembrane</keyword>
<comment type="similarity">
    <text evidence="4 9">Belongs to the PIGW family.</text>
</comment>
<keyword evidence="9" id="KW-0256">Endoplasmic reticulum</keyword>
<keyword evidence="9" id="KW-0012">Acyltransferase</keyword>
<dbReference type="PIRSF" id="PIRSF017321">
    <property type="entry name" value="GWT1"/>
    <property type="match status" value="1"/>
</dbReference>
<evidence type="ECO:0000256" key="8">
    <source>
        <dbReference type="ARBA" id="ARBA00023136"/>
    </source>
</evidence>
<feature type="transmembrane region" description="Helical" evidence="9">
    <location>
        <begin position="460"/>
        <end position="485"/>
    </location>
</feature>
<accession>A0A9P8LCT1</accession>
<keyword evidence="7 9" id="KW-1133">Transmembrane helix</keyword>
<dbReference type="EC" id="2.3.-.-" evidence="9"/>
<feature type="transmembrane region" description="Helical" evidence="9">
    <location>
        <begin position="213"/>
        <end position="232"/>
    </location>
</feature>
<evidence type="ECO:0000256" key="5">
    <source>
        <dbReference type="ARBA" id="ARBA00022502"/>
    </source>
</evidence>
<reference evidence="11" key="1">
    <citation type="submission" date="2021-03" db="EMBL/GenBank/DDBJ databases">
        <title>Comparative genomics and phylogenomic investigation of the class Geoglossomycetes provide insights into ecological specialization and systematics.</title>
        <authorList>
            <person name="Melie T."/>
            <person name="Pirro S."/>
            <person name="Miller A.N."/>
            <person name="Quandt A."/>
        </authorList>
    </citation>
    <scope>NUCLEOTIDE SEQUENCE</scope>
    <source>
        <strain evidence="11">CAQ_001_2017</strain>
    </source>
</reference>
<keyword evidence="9" id="KW-0808">Transferase</keyword>
<proteinExistence type="inferred from homology"/>
<dbReference type="Proteomes" id="UP000750711">
    <property type="component" value="Unassembled WGS sequence"/>
</dbReference>
<evidence type="ECO:0000256" key="6">
    <source>
        <dbReference type="ARBA" id="ARBA00022692"/>
    </source>
</evidence>
<feature type="transmembrane region" description="Helical" evidence="9">
    <location>
        <begin position="21"/>
        <end position="41"/>
    </location>
</feature>
<feature type="transmembrane region" description="Helical" evidence="9">
    <location>
        <begin position="143"/>
        <end position="163"/>
    </location>
</feature>
<keyword evidence="12" id="KW-1185">Reference proteome</keyword>
<keyword evidence="5 9" id="KW-0337">GPI-anchor biosynthesis</keyword>
<sequence>MANSYKTLKEDFVSNLTGGSITEINAVTAVAPAAVALWSVLQSRFSYFAPYTLPSFLVDLLLNCGAILFATTTYSSHPLLLNVLLIFPSILIYLVSAPAAPRHRKTKPAIPNKTQGKEAKRNEGAEGVGDGDLFPRKAFLTTYRGSMMVATCVAILAVDFKVFPRRFAKVENWGTSLMDLGVGSFVFSAGIVGAGPVLKEQYSGHKTTLGKRLYAAVRHSLSLLILGLIRLYSVKGLDYAEHVTEYGVHWNFFFTLGLLPPFVALFQSLFAYIPSYALLSLLLGATYEILLDFTSLKAYILIAKRTDLLSQNREGVFSFFGYLAIFLAGQATGMYVLPRNYSGWELLGRKFSGNDISERSQRRTLLFTLLGWGALWTTLFEFSTHISFGLGLQVSRRLANLPYFLWVTAFNTAQLTLFCLIESYFPPPQFSRASLAAESQHYNAAVSKVLHAFNRNGLPIFLLAIGVLGVYTTLLAAVAVGLNMYNISIKL</sequence>
<dbReference type="GO" id="GO:0032216">
    <property type="term" value="F:glucosaminyl-phosphatidylinositol O-acyltransferase activity"/>
    <property type="evidence" value="ECO:0007669"/>
    <property type="project" value="TreeGrafter"/>
</dbReference>
<dbReference type="GO" id="GO:0072659">
    <property type="term" value="P:protein localization to plasma membrane"/>
    <property type="evidence" value="ECO:0007669"/>
    <property type="project" value="TreeGrafter"/>
</dbReference>
<feature type="compositionally biased region" description="Basic and acidic residues" evidence="10">
    <location>
        <begin position="115"/>
        <end position="124"/>
    </location>
</feature>
<comment type="function">
    <text evidence="1">Probable acetyltransferase, which acetylates the inositol ring of phosphatidylinositol during biosynthesis of GPI-anchor.</text>
</comment>
<dbReference type="InterPro" id="IPR009447">
    <property type="entry name" value="PIGW/GWT1"/>
</dbReference>
<comment type="pathway">
    <text evidence="3 9">Glycolipid biosynthesis; glycosylphosphatidylinositol-anchor biosynthesis.</text>
</comment>
<evidence type="ECO:0000256" key="7">
    <source>
        <dbReference type="ARBA" id="ARBA00022989"/>
    </source>
</evidence>
<evidence type="ECO:0000256" key="2">
    <source>
        <dbReference type="ARBA" id="ARBA00004477"/>
    </source>
</evidence>
<organism evidence="11 12">
    <name type="scientific">Trichoglossum hirsutum</name>
    <dbReference type="NCBI Taxonomy" id="265104"/>
    <lineage>
        <taxon>Eukaryota</taxon>
        <taxon>Fungi</taxon>
        <taxon>Dikarya</taxon>
        <taxon>Ascomycota</taxon>
        <taxon>Pezizomycotina</taxon>
        <taxon>Geoglossomycetes</taxon>
        <taxon>Geoglossales</taxon>
        <taxon>Geoglossaceae</taxon>
        <taxon>Trichoglossum</taxon>
    </lineage>
</organism>
<feature type="transmembrane region" description="Helical" evidence="9">
    <location>
        <begin position="279"/>
        <end position="303"/>
    </location>
</feature>
<feature type="transmembrane region" description="Helical" evidence="9">
    <location>
        <begin position="364"/>
        <end position="382"/>
    </location>
</feature>
<feature type="transmembrane region" description="Helical" evidence="9">
    <location>
        <begin position="252"/>
        <end position="273"/>
    </location>
</feature>
<dbReference type="EMBL" id="JAGHQM010000503">
    <property type="protein sequence ID" value="KAH0559866.1"/>
    <property type="molecule type" value="Genomic_DNA"/>
</dbReference>
<dbReference type="PANTHER" id="PTHR20661">
    <property type="entry name" value="PHOSPHATIDYLINOSITOL-GLYCAN BIOSYNTHESIS CLASS W PROTEIN"/>
    <property type="match status" value="1"/>
</dbReference>
<dbReference type="GO" id="GO:0005789">
    <property type="term" value="C:endoplasmic reticulum membrane"/>
    <property type="evidence" value="ECO:0007669"/>
    <property type="project" value="UniProtKB-SubCell"/>
</dbReference>